<dbReference type="PANTHER" id="PTHR15555">
    <property type="entry name" value="ZINC FINGER HIT DOMAIN CONTAINING PROTEIN 2 PROTEIN FON -RELATED"/>
    <property type="match status" value="1"/>
</dbReference>
<keyword evidence="1" id="KW-0479">Metal-binding</keyword>
<accession>A0A1V4J245</accession>
<keyword evidence="1" id="KW-0862">Zinc</keyword>
<keyword evidence="5" id="KW-1185">Reference proteome</keyword>
<evidence type="ECO:0000313" key="5">
    <source>
        <dbReference type="Proteomes" id="UP000190648"/>
    </source>
</evidence>
<sequence length="369" mass="40331">METPGSDPPCGLCGAAGAPYTCPRCNRRLCSLRCYRAHGGCSEAFYREQVLQTLRSDRGPPPALPGLGAALRQPRQLREAEASAGRAGRGVWGSLSAVERAAFQRLIRTGEVAKLIPAWRPWWWRRNKGKNEDKYEHKDEDEDEDEPQIAPPPTIPSSIPALSSFPAPPLSPLLRFQLPNVLFGYVFAWSLHGGDESLVPELPGAAIDVAAALRTRRAFGSTAQALRAARDDAKGAGYPTGPLGDAGTVLAVAELLEGPGDDSDNYTPNNAANYNNNYVIAALAHLEQLLSRGRRNLDGNERQTFVNAQRKCRFLMSWSQEAPMGTMVELARETREVVNELISANEAMGQQEIFSANEGRGRRLIEELD</sequence>
<dbReference type="Gene3D" id="3.30.60.190">
    <property type="match status" value="1"/>
</dbReference>
<keyword evidence="1" id="KW-0863">Zinc-finger</keyword>
<organism evidence="4 5">
    <name type="scientific">Patagioenas fasciata monilis</name>
    <dbReference type="NCBI Taxonomy" id="372326"/>
    <lineage>
        <taxon>Eukaryota</taxon>
        <taxon>Metazoa</taxon>
        <taxon>Chordata</taxon>
        <taxon>Craniata</taxon>
        <taxon>Vertebrata</taxon>
        <taxon>Euteleostomi</taxon>
        <taxon>Archelosauria</taxon>
        <taxon>Archosauria</taxon>
        <taxon>Dinosauria</taxon>
        <taxon>Saurischia</taxon>
        <taxon>Theropoda</taxon>
        <taxon>Coelurosauria</taxon>
        <taxon>Aves</taxon>
        <taxon>Neognathae</taxon>
        <taxon>Neoaves</taxon>
        <taxon>Columbimorphae</taxon>
        <taxon>Columbiformes</taxon>
        <taxon>Columbidae</taxon>
        <taxon>Patagioenas</taxon>
    </lineage>
</organism>
<dbReference type="STRING" id="372326.A0A1V4J245"/>
<evidence type="ECO:0000256" key="2">
    <source>
        <dbReference type="SAM" id="MobiDB-lite"/>
    </source>
</evidence>
<name>A0A1V4J245_PATFA</name>
<dbReference type="Proteomes" id="UP000190648">
    <property type="component" value="Unassembled WGS sequence"/>
</dbReference>
<feature type="domain" description="HIT-type" evidence="3">
    <location>
        <begin position="10"/>
        <end position="41"/>
    </location>
</feature>
<gene>
    <name evidence="4" type="primary">ZNHIT2</name>
    <name evidence="4" type="ORF">AV530_006653</name>
</gene>
<evidence type="ECO:0000313" key="4">
    <source>
        <dbReference type="EMBL" id="OPJ66273.1"/>
    </source>
</evidence>
<dbReference type="EMBL" id="LSYS01009608">
    <property type="protein sequence ID" value="OPJ66273.1"/>
    <property type="molecule type" value="Genomic_DNA"/>
</dbReference>
<dbReference type="InterPro" id="IPR007529">
    <property type="entry name" value="Znf_HIT"/>
</dbReference>
<dbReference type="PANTHER" id="PTHR15555:SF0">
    <property type="entry name" value="ZINC FINGER HIT DOMAIN-CONTAINING PROTEIN 2"/>
    <property type="match status" value="1"/>
</dbReference>
<dbReference type="PROSITE" id="PS51083">
    <property type="entry name" value="ZF_HIT"/>
    <property type="match status" value="1"/>
</dbReference>
<feature type="region of interest" description="Disordered" evidence="2">
    <location>
        <begin position="134"/>
        <end position="157"/>
    </location>
</feature>
<dbReference type="GO" id="GO:0008270">
    <property type="term" value="F:zinc ion binding"/>
    <property type="evidence" value="ECO:0007669"/>
    <property type="project" value="UniProtKB-UniRule"/>
</dbReference>
<dbReference type="SUPFAM" id="SSF144232">
    <property type="entry name" value="HIT/MYND zinc finger-like"/>
    <property type="match status" value="1"/>
</dbReference>
<dbReference type="OrthoDB" id="10005492at2759"/>
<dbReference type="Pfam" id="PF04438">
    <property type="entry name" value="zf-HIT"/>
    <property type="match status" value="1"/>
</dbReference>
<dbReference type="AlphaFoldDB" id="A0A1V4J245"/>
<reference evidence="4 5" key="1">
    <citation type="submission" date="2016-02" db="EMBL/GenBank/DDBJ databases">
        <title>Band-tailed pigeon sequencing and assembly.</title>
        <authorList>
            <person name="Soares A.E."/>
            <person name="Novak B.J."/>
            <person name="Rice E.S."/>
            <person name="O'Connell B."/>
            <person name="Chang D."/>
            <person name="Weber S."/>
            <person name="Shapiro B."/>
        </authorList>
    </citation>
    <scope>NUCLEOTIDE SEQUENCE [LARGE SCALE GENOMIC DNA]</scope>
    <source>
        <strain evidence="4">BTP2013</strain>
        <tissue evidence="4">Blood</tissue>
    </source>
</reference>
<proteinExistence type="predicted"/>
<dbReference type="InterPro" id="IPR039646">
    <property type="entry name" value="ZNHIT2"/>
</dbReference>
<evidence type="ECO:0000256" key="1">
    <source>
        <dbReference type="PROSITE-ProRule" id="PRU00453"/>
    </source>
</evidence>
<dbReference type="CDD" id="cd23024">
    <property type="entry name" value="zf-HIT_ZNHIT2-3"/>
    <property type="match status" value="1"/>
</dbReference>
<protein>
    <submittedName>
        <fullName evidence="4">Zinc finger HIT domain-containing protein 2</fullName>
    </submittedName>
</protein>
<evidence type="ECO:0000259" key="3">
    <source>
        <dbReference type="PROSITE" id="PS51083"/>
    </source>
</evidence>
<comment type="caution">
    <text evidence="4">The sequence shown here is derived from an EMBL/GenBank/DDBJ whole genome shotgun (WGS) entry which is preliminary data.</text>
</comment>